<gene>
    <name evidence="1" type="ORF">SR876_15865</name>
</gene>
<accession>A0ABZ0XS93</accession>
<keyword evidence="2" id="KW-1185">Reference proteome</keyword>
<dbReference type="EMBL" id="CP140154">
    <property type="protein sequence ID" value="WQG92997.1"/>
    <property type="molecule type" value="Genomic_DNA"/>
</dbReference>
<name>A0ABZ0XS93_9BACT</name>
<protein>
    <submittedName>
        <fullName evidence="1">Uncharacterized protein</fullName>
    </submittedName>
</protein>
<evidence type="ECO:0000313" key="1">
    <source>
        <dbReference type="EMBL" id="WQG92997.1"/>
    </source>
</evidence>
<sequence>MHLYNMVMVVPASPNREHNLLYAKRTFTSDGRVQVSGSITGNNPGTENVSVQLVKRDYSTSTIINNDKFTVVAEQKFTVNDNQTLDFTADFIVPETTYNATEQLQVRIACTVFGVANVSAYYSSPTITSAALSFSKDDSTLFTVDVTFGDEIVPTPPEGIKMFDFVKSVINMFNLYVSNTLDNPKHFIFQTYDDFYALADIENIKNTALDWTNKIDYSSKIKGTSNLSIPKNYTFTYSDDSNDYLNKNYKTKYAENYSTLTFTDGLGITDNKEVKVVFSASPQVSFSTGGRVYPMLVQGGTSISAKSPVSTNIRVLYYNGIFATNTYTVGIDTFDTTTTTWGKTDVYSSNWYANVSMYWFDPIARNPNTPYESDGVTPKKLTPLTSLNFGNPKEVYFLAGSEYVNVPNLYNSILHQSDFRTNQYQFDNI</sequence>
<reference evidence="1 2" key="1">
    <citation type="submission" date="2023-11" db="EMBL/GenBank/DDBJ databases">
        <title>MicrobeMod: A computational toolkit for identifying prokaryotic methylation and restriction-modification with nanopore sequencing.</title>
        <authorList>
            <person name="Crits-Christoph A."/>
            <person name="Kang S.C."/>
            <person name="Lee H."/>
            <person name="Ostrov N."/>
        </authorList>
    </citation>
    <scope>NUCLEOTIDE SEQUENCE [LARGE SCALE GENOMIC DNA]</scope>
    <source>
        <strain evidence="1 2">ATCC 23090</strain>
    </source>
</reference>
<dbReference type="Proteomes" id="UP001326715">
    <property type="component" value="Chromosome"/>
</dbReference>
<evidence type="ECO:0000313" key="2">
    <source>
        <dbReference type="Proteomes" id="UP001326715"/>
    </source>
</evidence>
<dbReference type="RefSeq" id="WP_322518640.1">
    <property type="nucleotide sequence ID" value="NZ_CP140154.1"/>
</dbReference>
<proteinExistence type="predicted"/>
<organism evidence="1 2">
    <name type="scientific">Chitinophaga sancti</name>
    <dbReference type="NCBI Taxonomy" id="1004"/>
    <lineage>
        <taxon>Bacteria</taxon>
        <taxon>Pseudomonadati</taxon>
        <taxon>Bacteroidota</taxon>
        <taxon>Chitinophagia</taxon>
        <taxon>Chitinophagales</taxon>
        <taxon>Chitinophagaceae</taxon>
        <taxon>Chitinophaga</taxon>
    </lineage>
</organism>